<feature type="chain" id="PRO_5032358782" evidence="2">
    <location>
        <begin position="18"/>
        <end position="134"/>
    </location>
</feature>
<dbReference type="Proteomes" id="UP000649617">
    <property type="component" value="Unassembled WGS sequence"/>
</dbReference>
<protein>
    <submittedName>
        <fullName evidence="3">Uncharacterized protein</fullName>
    </submittedName>
</protein>
<feature type="region of interest" description="Disordered" evidence="1">
    <location>
        <begin position="47"/>
        <end position="134"/>
    </location>
</feature>
<organism evidence="3 4">
    <name type="scientific">Symbiodinium pilosum</name>
    <name type="common">Dinoflagellate</name>
    <dbReference type="NCBI Taxonomy" id="2952"/>
    <lineage>
        <taxon>Eukaryota</taxon>
        <taxon>Sar</taxon>
        <taxon>Alveolata</taxon>
        <taxon>Dinophyceae</taxon>
        <taxon>Suessiales</taxon>
        <taxon>Symbiodiniaceae</taxon>
        <taxon>Symbiodinium</taxon>
    </lineage>
</organism>
<dbReference type="EMBL" id="CAJNIZ010045860">
    <property type="protein sequence ID" value="CAE7732645.1"/>
    <property type="molecule type" value="Genomic_DNA"/>
</dbReference>
<comment type="caution">
    <text evidence="3">The sequence shown here is derived from an EMBL/GenBank/DDBJ whole genome shotgun (WGS) entry which is preliminary data.</text>
</comment>
<feature type="signal peptide" evidence="2">
    <location>
        <begin position="1"/>
        <end position="17"/>
    </location>
</feature>
<dbReference type="AlphaFoldDB" id="A0A812XF66"/>
<proteinExistence type="predicted"/>
<evidence type="ECO:0000313" key="3">
    <source>
        <dbReference type="EMBL" id="CAE7732645.1"/>
    </source>
</evidence>
<keyword evidence="2" id="KW-0732">Signal</keyword>
<keyword evidence="4" id="KW-1185">Reference proteome</keyword>
<feature type="compositionally biased region" description="Polar residues" evidence="1">
    <location>
        <begin position="68"/>
        <end position="80"/>
    </location>
</feature>
<sequence>SITALLACLALSWRLQRDLQSALEQAPKAEDPLPALLLSKAASAEKPGLLEAQATPETDPEPAERISESTQGAQAPSTATDAKASSIPPADAKEKIHAHPDNKESSPTPRDDTSAMSTTLPRYLSTVLPNCATV</sequence>
<evidence type="ECO:0000256" key="2">
    <source>
        <dbReference type="SAM" id="SignalP"/>
    </source>
</evidence>
<feature type="compositionally biased region" description="Basic and acidic residues" evidence="1">
    <location>
        <begin position="91"/>
        <end position="113"/>
    </location>
</feature>
<feature type="non-terminal residue" evidence="3">
    <location>
        <position position="1"/>
    </location>
</feature>
<name>A0A812XF66_SYMPI</name>
<evidence type="ECO:0000256" key="1">
    <source>
        <dbReference type="SAM" id="MobiDB-lite"/>
    </source>
</evidence>
<accession>A0A812XF66</accession>
<reference evidence="3" key="1">
    <citation type="submission" date="2021-02" db="EMBL/GenBank/DDBJ databases">
        <authorList>
            <person name="Dougan E. K."/>
            <person name="Rhodes N."/>
            <person name="Thang M."/>
            <person name="Chan C."/>
        </authorList>
    </citation>
    <scope>NUCLEOTIDE SEQUENCE</scope>
</reference>
<feature type="non-terminal residue" evidence="3">
    <location>
        <position position="134"/>
    </location>
</feature>
<evidence type="ECO:0000313" key="4">
    <source>
        <dbReference type="Proteomes" id="UP000649617"/>
    </source>
</evidence>
<gene>
    <name evidence="3" type="ORF">SPIL2461_LOCUS21046</name>
</gene>